<dbReference type="STRING" id="2656787.A0A370TT39"/>
<dbReference type="InterPro" id="IPR046347">
    <property type="entry name" value="bZIP_sf"/>
</dbReference>
<feature type="region of interest" description="Disordered" evidence="4">
    <location>
        <begin position="62"/>
        <end position="140"/>
    </location>
</feature>
<organism evidence="6 7">
    <name type="scientific">Venustampulla echinocandica</name>
    <dbReference type="NCBI Taxonomy" id="2656787"/>
    <lineage>
        <taxon>Eukaryota</taxon>
        <taxon>Fungi</taxon>
        <taxon>Dikarya</taxon>
        <taxon>Ascomycota</taxon>
        <taxon>Pezizomycotina</taxon>
        <taxon>Leotiomycetes</taxon>
        <taxon>Helotiales</taxon>
        <taxon>Pleuroascaceae</taxon>
        <taxon>Venustampulla</taxon>
    </lineage>
</organism>
<proteinExistence type="predicted"/>
<dbReference type="EMBL" id="NPIC01000002">
    <property type="protein sequence ID" value="RDL38699.1"/>
    <property type="molecule type" value="Genomic_DNA"/>
</dbReference>
<dbReference type="InterPro" id="IPR004827">
    <property type="entry name" value="bZIP"/>
</dbReference>
<dbReference type="CDD" id="cd14688">
    <property type="entry name" value="bZIP_YAP"/>
    <property type="match status" value="1"/>
</dbReference>
<feature type="compositionally biased region" description="Polar residues" evidence="4">
    <location>
        <begin position="118"/>
        <end position="127"/>
    </location>
</feature>
<evidence type="ECO:0000259" key="5">
    <source>
        <dbReference type="PROSITE" id="PS00036"/>
    </source>
</evidence>
<protein>
    <recommendedName>
        <fullName evidence="5">BZIP domain-containing protein</fullName>
    </recommendedName>
</protein>
<evidence type="ECO:0000256" key="4">
    <source>
        <dbReference type="SAM" id="MobiDB-lite"/>
    </source>
</evidence>
<reference evidence="6 7" key="1">
    <citation type="journal article" date="2018" name="IMA Fungus">
        <title>IMA Genome-F 9: Draft genome sequence of Annulohypoxylon stygium, Aspergillus mulundensis, Berkeleyomyces basicola (syn. Thielaviopsis basicola), Ceratocystis smalleyi, two Cercospora beticola strains, Coleophoma cylindrospora, Fusarium fracticaudum, Phialophora cf. hyalina, and Morchella septimelata.</title>
        <authorList>
            <person name="Wingfield B.D."/>
            <person name="Bills G.F."/>
            <person name="Dong Y."/>
            <person name="Huang W."/>
            <person name="Nel W.J."/>
            <person name="Swalarsk-Parry B.S."/>
            <person name="Vaghefi N."/>
            <person name="Wilken P.M."/>
            <person name="An Z."/>
            <person name="de Beer Z.W."/>
            <person name="De Vos L."/>
            <person name="Chen L."/>
            <person name="Duong T.A."/>
            <person name="Gao Y."/>
            <person name="Hammerbacher A."/>
            <person name="Kikkert J.R."/>
            <person name="Li Y."/>
            <person name="Li H."/>
            <person name="Li K."/>
            <person name="Li Q."/>
            <person name="Liu X."/>
            <person name="Ma X."/>
            <person name="Naidoo K."/>
            <person name="Pethybridge S.J."/>
            <person name="Sun J."/>
            <person name="Steenkamp E.T."/>
            <person name="van der Nest M.A."/>
            <person name="van Wyk S."/>
            <person name="Wingfield M.J."/>
            <person name="Xiong C."/>
            <person name="Yue Q."/>
            <person name="Zhang X."/>
        </authorList>
    </citation>
    <scope>NUCLEOTIDE SEQUENCE [LARGE SCALE GENOMIC DNA]</scope>
    <source>
        <strain evidence="6 7">BP 5553</strain>
    </source>
</reference>
<evidence type="ECO:0000256" key="1">
    <source>
        <dbReference type="ARBA" id="ARBA00022737"/>
    </source>
</evidence>
<evidence type="ECO:0000256" key="3">
    <source>
        <dbReference type="PROSITE-ProRule" id="PRU00023"/>
    </source>
</evidence>
<dbReference type="PANTHER" id="PTHR24198">
    <property type="entry name" value="ANKYRIN REPEAT AND PROTEIN KINASE DOMAIN-CONTAINING PROTEIN"/>
    <property type="match status" value="1"/>
</dbReference>
<feature type="region of interest" description="Disordered" evidence="4">
    <location>
        <begin position="388"/>
        <end position="441"/>
    </location>
</feature>
<dbReference type="PROSITE" id="PS00036">
    <property type="entry name" value="BZIP_BASIC"/>
    <property type="match status" value="1"/>
</dbReference>
<gene>
    <name evidence="6" type="ORF">BP5553_03039</name>
</gene>
<dbReference type="PRINTS" id="PR01415">
    <property type="entry name" value="ANKYRIN"/>
</dbReference>
<dbReference type="RefSeq" id="XP_031871355.1">
    <property type="nucleotide sequence ID" value="XM_032011662.1"/>
</dbReference>
<feature type="repeat" description="ANK" evidence="3">
    <location>
        <begin position="273"/>
        <end position="295"/>
    </location>
</feature>
<dbReference type="Gene3D" id="1.25.40.20">
    <property type="entry name" value="Ankyrin repeat-containing domain"/>
    <property type="match status" value="4"/>
</dbReference>
<feature type="repeat" description="ANK" evidence="3">
    <location>
        <begin position="521"/>
        <end position="553"/>
    </location>
</feature>
<keyword evidence="2 3" id="KW-0040">ANK repeat</keyword>
<feature type="repeat" description="ANK" evidence="3">
    <location>
        <begin position="554"/>
        <end position="586"/>
    </location>
</feature>
<feature type="repeat" description="ANK" evidence="3">
    <location>
        <begin position="486"/>
        <end position="519"/>
    </location>
</feature>
<dbReference type="Proteomes" id="UP000254866">
    <property type="component" value="Unassembled WGS sequence"/>
</dbReference>
<sequence length="587" mass="63064">MTRYSEDWNQITDLAQRKKVQNRIAQRTYRNKLKRRIAELEQLNEVLNSQTSPQQVPVEEISPYQRGLPSFVPGTSRGTRSTSREGDIGDVGNIHAGSKRGSHDQNQFSEAPPRFQDIGTSQSYTTPSPQPRPLLSPNPQIAPAGLLGAFPRSAIAAGDLLTPPPVSQSLHSTDINCMIREPQSIESNIGSYNLTLDNDSNNFFQLPDNQSTNPVTTSMDLLNLDAAISPQPNHMSQPSDGRTTLHLAVEHNRLNIVQLLLARNADIRAQDRWGYTALHVAAIRGHEELTRSLLSCYSSSSSLSYHSDSRSQHADFIDMTDATGYTALHHAAENGHSGVVEILFLAGANPRAQNNTGATLLHLAAAGGHGGHEAVVASLFLAAATSSNTRRSSRDLLKPGSNGHLPSPNKNNNDSSNRNRSNSCSSSSKQNSRAPSPHLNHTQSFHQHLNASTTSTSNHENNTSAPWSVSLHPTILHDLPHIVDNSGATPLHAAAQSGLSPRIISILLSAGAAPDVPDASTGFSPLHYAAQKGHESIVRILVDSGANAGLKARCGWNALHLAVQGGHDAVVAMLLERGAEVNGRAEE</sequence>
<dbReference type="Gene3D" id="1.20.5.170">
    <property type="match status" value="1"/>
</dbReference>
<dbReference type="SUPFAM" id="SSF57959">
    <property type="entry name" value="Leucine zipper domain"/>
    <property type="match status" value="1"/>
</dbReference>
<feature type="repeat" description="ANK" evidence="3">
    <location>
        <begin position="240"/>
        <end position="272"/>
    </location>
</feature>
<dbReference type="OrthoDB" id="5416972at2759"/>
<keyword evidence="1" id="KW-0677">Repeat</keyword>
<dbReference type="SUPFAM" id="SSF48403">
    <property type="entry name" value="Ankyrin repeat"/>
    <property type="match status" value="2"/>
</dbReference>
<evidence type="ECO:0000256" key="2">
    <source>
        <dbReference type="ARBA" id="ARBA00023043"/>
    </source>
</evidence>
<dbReference type="GO" id="GO:0003700">
    <property type="term" value="F:DNA-binding transcription factor activity"/>
    <property type="evidence" value="ECO:0007669"/>
    <property type="project" value="InterPro"/>
</dbReference>
<comment type="caution">
    <text evidence="6">The sequence shown here is derived from an EMBL/GenBank/DDBJ whole genome shotgun (WGS) entry which is preliminary data.</text>
</comment>
<dbReference type="InterPro" id="IPR036770">
    <property type="entry name" value="Ankyrin_rpt-contain_sf"/>
</dbReference>
<dbReference type="Pfam" id="PF12796">
    <property type="entry name" value="Ank_2"/>
    <property type="match status" value="3"/>
</dbReference>
<feature type="repeat" description="ANK" evidence="3">
    <location>
        <begin position="323"/>
        <end position="355"/>
    </location>
</feature>
<feature type="domain" description="BZIP" evidence="5">
    <location>
        <begin position="17"/>
        <end position="32"/>
    </location>
</feature>
<feature type="compositionally biased region" description="Low complexity" evidence="4">
    <location>
        <begin position="407"/>
        <end position="433"/>
    </location>
</feature>
<evidence type="ECO:0000313" key="7">
    <source>
        <dbReference type="Proteomes" id="UP000254866"/>
    </source>
</evidence>
<dbReference type="PROSITE" id="PS50088">
    <property type="entry name" value="ANK_REPEAT"/>
    <property type="match status" value="6"/>
</dbReference>
<dbReference type="PROSITE" id="PS50297">
    <property type="entry name" value="ANK_REP_REGION"/>
    <property type="match status" value="6"/>
</dbReference>
<accession>A0A370TT39</accession>
<dbReference type="InterPro" id="IPR002110">
    <property type="entry name" value="Ankyrin_rpt"/>
</dbReference>
<dbReference type="SMART" id="SM00248">
    <property type="entry name" value="ANK"/>
    <property type="match status" value="7"/>
</dbReference>
<evidence type="ECO:0000313" key="6">
    <source>
        <dbReference type="EMBL" id="RDL38699.1"/>
    </source>
</evidence>
<name>A0A370TT39_9HELO</name>
<dbReference type="PANTHER" id="PTHR24198:SF194">
    <property type="entry name" value="INVERSIN-A"/>
    <property type="match status" value="1"/>
</dbReference>
<dbReference type="AlphaFoldDB" id="A0A370TT39"/>
<dbReference type="GeneID" id="43595888"/>
<keyword evidence="7" id="KW-1185">Reference proteome</keyword>